<dbReference type="GO" id="GO:0005886">
    <property type="term" value="C:plasma membrane"/>
    <property type="evidence" value="ECO:0007669"/>
    <property type="project" value="InterPro"/>
</dbReference>
<dbReference type="CDD" id="cd19963">
    <property type="entry name" value="PBP1_BMP-like"/>
    <property type="match status" value="1"/>
</dbReference>
<dbReference type="Gene3D" id="3.40.50.2300">
    <property type="match status" value="2"/>
</dbReference>
<feature type="domain" description="ABC transporter substrate-binding protein PnrA-like" evidence="3">
    <location>
        <begin position="34"/>
        <end position="310"/>
    </location>
</feature>
<sequence>MYKNLAAALAAACFFAPVFSQTPTPPQSPAAAVVKAGFVYVTPVTDAGWTRQHDEGRKAVEAALGSRVQTTFVDNVPEGADAERVIRDLAATGHQIIFTPSFGYMEPTLKVAQDFPNVKFESITGYKQAPNVATANARYYEGRYLAGIAAGRMSKTGVAGYVAGFPIPEVLQGINAFTLGLRSVNPQATVKVVWLNVWFDPPRERDAAMALFNQDVDVIAFHTGSTAVMAAAQERGKMAVAYHSDMRKTGPDAQIVAVTHQWGAYYTGRVRAVQNGSWKSGNVWGGVREGMIRVGDFGSRVPPAVQQEVLAAQKAVGAGRVHPFRAGKAVVRDNEGHEVIPAGTTLSDAQILQMNWLAEGVQGKLPR</sequence>
<accession>A0A1H3W2I1</accession>
<keyword evidence="5" id="KW-1185">Reference proteome</keyword>
<evidence type="ECO:0000256" key="2">
    <source>
        <dbReference type="SAM" id="SignalP"/>
    </source>
</evidence>
<protein>
    <submittedName>
        <fullName evidence="4">Simple sugar transport system substrate-binding protein</fullName>
    </submittedName>
</protein>
<dbReference type="AlphaFoldDB" id="A0A1H3W2I1"/>
<dbReference type="RefSeq" id="WP_092696775.1">
    <property type="nucleotide sequence ID" value="NZ_CAXIQL010000020.1"/>
</dbReference>
<dbReference type="PANTHER" id="PTHR43208:SF1">
    <property type="entry name" value="ABC TRANSPORTER SUBSTRATE-BINDING PROTEIN"/>
    <property type="match status" value="1"/>
</dbReference>
<dbReference type="InterPro" id="IPR052910">
    <property type="entry name" value="ABC-Purine-Binding"/>
</dbReference>
<feature type="chain" id="PRO_5011518973" evidence="2">
    <location>
        <begin position="21"/>
        <end position="367"/>
    </location>
</feature>
<reference evidence="5" key="1">
    <citation type="submission" date="2016-10" db="EMBL/GenBank/DDBJ databases">
        <authorList>
            <person name="Varghese N."/>
            <person name="Submissions S."/>
        </authorList>
    </citation>
    <scope>NUCLEOTIDE SEQUENCE [LARGE SCALE GENOMIC DNA]</scope>
    <source>
        <strain evidence="5">DSM 25157</strain>
    </source>
</reference>
<dbReference type="PANTHER" id="PTHR43208">
    <property type="entry name" value="ABC TRANSPORTER SUBSTRATE-BINDING PROTEIN"/>
    <property type="match status" value="1"/>
</dbReference>
<evidence type="ECO:0000256" key="1">
    <source>
        <dbReference type="ARBA" id="ARBA00022729"/>
    </source>
</evidence>
<gene>
    <name evidence="4" type="ORF">SAMN05421875_10234</name>
</gene>
<dbReference type="Proteomes" id="UP000199002">
    <property type="component" value="Unassembled WGS sequence"/>
</dbReference>
<proteinExistence type="predicted"/>
<name>A0A1H3W2I1_9BURK</name>
<dbReference type="InterPro" id="IPR003760">
    <property type="entry name" value="PnrA-like"/>
</dbReference>
<evidence type="ECO:0000259" key="3">
    <source>
        <dbReference type="Pfam" id="PF02608"/>
    </source>
</evidence>
<keyword evidence="4" id="KW-0762">Sugar transport</keyword>
<dbReference type="EMBL" id="FNQJ01000002">
    <property type="protein sequence ID" value="SDZ81256.1"/>
    <property type="molecule type" value="Genomic_DNA"/>
</dbReference>
<dbReference type="GeneID" id="34233996"/>
<dbReference type="Pfam" id="PF02608">
    <property type="entry name" value="Bmp"/>
    <property type="match status" value="1"/>
</dbReference>
<feature type="signal peptide" evidence="2">
    <location>
        <begin position="1"/>
        <end position="20"/>
    </location>
</feature>
<organism evidence="4 5">
    <name type="scientific">Acidovorax soli</name>
    <dbReference type="NCBI Taxonomy" id="592050"/>
    <lineage>
        <taxon>Bacteria</taxon>
        <taxon>Pseudomonadati</taxon>
        <taxon>Pseudomonadota</taxon>
        <taxon>Betaproteobacteria</taxon>
        <taxon>Burkholderiales</taxon>
        <taxon>Comamonadaceae</taxon>
        <taxon>Acidovorax</taxon>
    </lineage>
</organism>
<keyword evidence="1 2" id="KW-0732">Signal</keyword>
<evidence type="ECO:0000313" key="4">
    <source>
        <dbReference type="EMBL" id="SDZ81256.1"/>
    </source>
</evidence>
<evidence type="ECO:0000313" key="5">
    <source>
        <dbReference type="Proteomes" id="UP000199002"/>
    </source>
</evidence>
<keyword evidence="4" id="KW-0813">Transport</keyword>
<dbReference type="STRING" id="592050.SAMN05421875_10234"/>